<evidence type="ECO:0000313" key="2">
    <source>
        <dbReference type="EMBL" id="SVA06002.1"/>
    </source>
</evidence>
<dbReference type="AlphaFoldDB" id="A0A381SPR1"/>
<proteinExistence type="predicted"/>
<protein>
    <recommendedName>
        <fullName evidence="1">NAD-specific glutamate dehydrogenase C-terminal domain-containing protein</fullName>
    </recommendedName>
</protein>
<feature type="domain" description="NAD-specific glutamate dehydrogenase C-terminal" evidence="1">
    <location>
        <begin position="1"/>
        <end position="66"/>
    </location>
</feature>
<dbReference type="EMBL" id="UINC01003400">
    <property type="protein sequence ID" value="SVA06002.1"/>
    <property type="molecule type" value="Genomic_DNA"/>
</dbReference>
<dbReference type="Pfam" id="PF21074">
    <property type="entry name" value="GDH_C"/>
    <property type="match status" value="1"/>
</dbReference>
<gene>
    <name evidence="2" type="ORF">METZ01_LOCUS58856</name>
</gene>
<organism evidence="2">
    <name type="scientific">marine metagenome</name>
    <dbReference type="NCBI Taxonomy" id="408172"/>
    <lineage>
        <taxon>unclassified sequences</taxon>
        <taxon>metagenomes</taxon>
        <taxon>ecological metagenomes</taxon>
    </lineage>
</organism>
<reference evidence="2" key="1">
    <citation type="submission" date="2018-05" db="EMBL/GenBank/DDBJ databases">
        <authorList>
            <person name="Lanie J.A."/>
            <person name="Ng W.-L."/>
            <person name="Kazmierczak K.M."/>
            <person name="Andrzejewski T.M."/>
            <person name="Davidsen T.M."/>
            <person name="Wayne K.J."/>
            <person name="Tettelin H."/>
            <person name="Glass J.I."/>
            <person name="Rusch D."/>
            <person name="Podicherti R."/>
            <person name="Tsui H.-C.T."/>
            <person name="Winkler M.E."/>
        </authorList>
    </citation>
    <scope>NUCLEOTIDE SEQUENCE</scope>
</reference>
<dbReference type="InterPro" id="IPR048381">
    <property type="entry name" value="GDH_C"/>
</dbReference>
<evidence type="ECO:0000259" key="1">
    <source>
        <dbReference type="Pfam" id="PF21074"/>
    </source>
</evidence>
<sequence>MRTDLSRSQRALAGSVLNGSTSKGKPAVRQWVTRQKAACDRFDQIISDLRLAGKPDFAMLSVAVSEAKVLQGDTGA</sequence>
<name>A0A381SPR1_9ZZZZ</name>
<accession>A0A381SPR1</accession>